<organism evidence="2 3">
    <name type="scientific">Symbiodinium pilosum</name>
    <name type="common">Dinoflagellate</name>
    <dbReference type="NCBI Taxonomy" id="2952"/>
    <lineage>
        <taxon>Eukaryota</taxon>
        <taxon>Sar</taxon>
        <taxon>Alveolata</taxon>
        <taxon>Dinophyceae</taxon>
        <taxon>Suessiales</taxon>
        <taxon>Symbiodiniaceae</taxon>
        <taxon>Symbiodinium</taxon>
    </lineage>
</organism>
<protein>
    <submittedName>
        <fullName evidence="2">Uncharacterized protein</fullName>
    </submittedName>
</protein>
<keyword evidence="3" id="KW-1185">Reference proteome</keyword>
<dbReference type="Proteomes" id="UP000649617">
    <property type="component" value="Unassembled WGS sequence"/>
</dbReference>
<comment type="caution">
    <text evidence="2">The sequence shown here is derived from an EMBL/GenBank/DDBJ whole genome shotgun (WGS) entry which is preliminary data.</text>
</comment>
<dbReference type="EMBL" id="CAJNIZ010044890">
    <property type="protein sequence ID" value="CAE7704287.1"/>
    <property type="molecule type" value="Genomic_DNA"/>
</dbReference>
<accession>A0A812X0H9</accession>
<feature type="non-terminal residue" evidence="2">
    <location>
        <position position="1"/>
    </location>
</feature>
<evidence type="ECO:0000313" key="3">
    <source>
        <dbReference type="Proteomes" id="UP000649617"/>
    </source>
</evidence>
<feature type="compositionally biased region" description="Basic and acidic residues" evidence="1">
    <location>
        <begin position="1"/>
        <end position="29"/>
    </location>
</feature>
<proteinExistence type="predicted"/>
<name>A0A812X0H9_SYMPI</name>
<dbReference type="AlphaFoldDB" id="A0A812X0H9"/>
<evidence type="ECO:0000256" key="1">
    <source>
        <dbReference type="SAM" id="MobiDB-lite"/>
    </source>
</evidence>
<sequence>GEDWQGKGRDWSSRDRSGYEESGDVKESRSQLSSNAPDFQPSGMYDYDALAAQYWSWQPFLQCWA</sequence>
<reference evidence="2" key="1">
    <citation type="submission" date="2021-02" db="EMBL/GenBank/DDBJ databases">
        <authorList>
            <person name="Dougan E. K."/>
            <person name="Rhodes N."/>
            <person name="Thang M."/>
            <person name="Chan C."/>
        </authorList>
    </citation>
    <scope>NUCLEOTIDE SEQUENCE</scope>
</reference>
<gene>
    <name evidence="2" type="ORF">SPIL2461_LOCUS19852</name>
</gene>
<evidence type="ECO:0000313" key="2">
    <source>
        <dbReference type="EMBL" id="CAE7704287.1"/>
    </source>
</evidence>
<feature type="region of interest" description="Disordered" evidence="1">
    <location>
        <begin position="1"/>
        <end position="41"/>
    </location>
</feature>